<proteinExistence type="predicted"/>
<feature type="coiled-coil region" evidence="1">
    <location>
        <begin position="479"/>
        <end position="581"/>
    </location>
</feature>
<feature type="compositionally biased region" description="Polar residues" evidence="2">
    <location>
        <begin position="212"/>
        <end position="222"/>
    </location>
</feature>
<gene>
    <name evidence="3" type="ORF">HHM24_04355</name>
</gene>
<feature type="region of interest" description="Disordered" evidence="2">
    <location>
        <begin position="169"/>
        <end position="250"/>
    </location>
</feature>
<feature type="compositionally biased region" description="Basic and acidic residues" evidence="2">
    <location>
        <begin position="169"/>
        <end position="184"/>
    </location>
</feature>
<dbReference type="RefSeq" id="WP_168992946.1">
    <property type="nucleotide sequence ID" value="NZ_JABBMI010000055.1"/>
</dbReference>
<accession>A0ABX1SSD5</accession>
<feature type="compositionally biased region" description="Acidic residues" evidence="2">
    <location>
        <begin position="193"/>
        <end position="211"/>
    </location>
</feature>
<comment type="caution">
    <text evidence="3">The sequence shown here is derived from an EMBL/GenBank/DDBJ whole genome shotgun (WGS) entry which is preliminary data.</text>
</comment>
<organism evidence="3 4">
    <name type="scientific">Staphylococcus capitis</name>
    <dbReference type="NCBI Taxonomy" id="29388"/>
    <lineage>
        <taxon>Bacteria</taxon>
        <taxon>Bacillati</taxon>
        <taxon>Bacillota</taxon>
        <taxon>Bacilli</taxon>
        <taxon>Bacillales</taxon>
        <taxon>Staphylococcaceae</taxon>
        <taxon>Staphylococcus</taxon>
    </lineage>
</organism>
<evidence type="ECO:0000313" key="3">
    <source>
        <dbReference type="EMBL" id="NMK53984.1"/>
    </source>
</evidence>
<name>A0ABX1SSD5_STACP</name>
<evidence type="ECO:0000313" key="4">
    <source>
        <dbReference type="Proteomes" id="UP000538955"/>
    </source>
</evidence>
<evidence type="ECO:0000256" key="1">
    <source>
        <dbReference type="SAM" id="Coils"/>
    </source>
</evidence>
<dbReference type="EMBL" id="JABBMI010000055">
    <property type="protein sequence ID" value="NMK53984.1"/>
    <property type="molecule type" value="Genomic_DNA"/>
</dbReference>
<sequence>MLNLEETNIVRKSYTDDKGKKHTYSIVPIVTVPDEKIEKLIGKERRLEKLWNNFYKNVYKELETLEDVYLDKEAENTLKDYDNDQYAFVNYESLSALTERQRDNYSIGLRYVEEGENFQFIARPFSKEFVEKLDVSEIDSLDKEIPFEYIEKTRESALRLLQTLSKENERRINEENDDEKREESYNEEMSFSDSDDEELTENSEDNGEQEVSEQYSNSINTQDEYEEDDDMTEEEEPQEIEEPLDGNKLQNDLYNTIDNLVPNVYLEDMNMDLEFKNDNDYSHSAYTELENITIDNTLKNKNKILNRLKEERQSIVDRLYRKASTSLYRKYSNIEKLFNYESPESEYHNDFLQIRDSYQAVLDNSENQREEKFAELTRKFEEDMERRARNAYEQEKAKIEREERPLVEQEADIYLNELRQRAEEIYENEKDKLLNDINFTFEDRYHAIGDEVLDEYQSDIDTQIERFSNTVEESTNYLVNKHREDMKEVQSKIQELQKDHIQNQTEFDNRVESEVQKSTQTIREENRNYKKENESMKDRIERLERELKRNEGYIENLQYENQQKDERLKISETNAEQLKKQLMSRHQIGLENSGQHSNFNKVVAPNDNPGVGNQDDNVVATEKVGTPLKDKIKHPLMITIFAVSLGSVGLLGASAIEDSHVNKVNTQVNDTLSSLESFKKTNEGKYLNKGTTLTIRADNRLKPSTVENKKGNTINVKSFDNKTYTLKK</sequence>
<feature type="compositionally biased region" description="Acidic residues" evidence="2">
    <location>
        <begin position="223"/>
        <end position="244"/>
    </location>
</feature>
<reference evidence="3 4" key="1">
    <citation type="submission" date="2020-04" db="EMBL/GenBank/DDBJ databases">
        <title>The Epidemiology and Molecular Characteristics of Linezolid-Resistant Staphylococcus capitis in Huashan Hospital, Shanghai.</title>
        <authorList>
            <person name="Ding L."/>
            <person name="Li P."/>
            <person name="Yang Y."/>
            <person name="Lin D."/>
            <person name="Xu X."/>
        </authorList>
    </citation>
    <scope>NUCLEOTIDE SEQUENCE [LARGE SCALE GENOMIC DNA]</scope>
    <source>
        <strain evidence="3 4">17-84</strain>
    </source>
</reference>
<keyword evidence="4" id="KW-1185">Reference proteome</keyword>
<protein>
    <submittedName>
        <fullName evidence="3">Uncharacterized protein</fullName>
    </submittedName>
</protein>
<evidence type="ECO:0000256" key="2">
    <source>
        <dbReference type="SAM" id="MobiDB-lite"/>
    </source>
</evidence>
<keyword evidence="1" id="KW-0175">Coiled coil</keyword>
<dbReference type="Proteomes" id="UP000538955">
    <property type="component" value="Unassembled WGS sequence"/>
</dbReference>